<keyword evidence="2" id="KW-1185">Reference proteome</keyword>
<dbReference type="EMBL" id="JAUPBM010000083">
    <property type="protein sequence ID" value="MDO7020612.1"/>
    <property type="molecule type" value="Genomic_DNA"/>
</dbReference>
<sequence>MISSTKGTILNYFGLANTYNPFTDENSLYTAENLYFEIPNDEPFENAGYVAVSTGLLTNSLSFLNDCTFEIYDDNTKISDLLNVIGEIGNNKYMPKDGQIFWFNKDALRGTYFLNNVYKGKKLKIVRGRFITTSITSGVLNDMFERTVGVPSYIEEINSMIDSIKNNSAFIIKETITKTDSGTQYWELTWRDDLEYLQAAGYVIGNTDALLSLSSYGIYQNKNDSAPFIGWFGSSSSHYYYGGEFQKSFTNYQAGLPNLKWFPILENKPVLGIKNNSENTITAYLYFLVRYKE</sequence>
<protein>
    <submittedName>
        <fullName evidence="1">Phage tail protein</fullName>
    </submittedName>
</protein>
<dbReference type="RefSeq" id="WP_304385870.1">
    <property type="nucleotide sequence ID" value="NZ_JAUPBL010000087.1"/>
</dbReference>
<name>A0ABT8YZG0_9SPIR</name>
<comment type="caution">
    <text evidence="1">The sequence shown here is derived from an EMBL/GenBank/DDBJ whole genome shotgun (WGS) entry which is preliminary data.</text>
</comment>
<dbReference type="Proteomes" id="UP001175147">
    <property type="component" value="Unassembled WGS sequence"/>
</dbReference>
<evidence type="ECO:0000313" key="1">
    <source>
        <dbReference type="EMBL" id="MDO7020612.1"/>
    </source>
</evidence>
<proteinExistence type="predicted"/>
<accession>A0ABT8YZG0</accession>
<gene>
    <name evidence="1" type="ORF">Q5M86_07480</name>
</gene>
<organism evidence="1 2">
    <name type="scientific">Brachyspira innocens</name>
    <dbReference type="NCBI Taxonomy" id="13264"/>
    <lineage>
        <taxon>Bacteria</taxon>
        <taxon>Pseudomonadati</taxon>
        <taxon>Spirochaetota</taxon>
        <taxon>Spirochaetia</taxon>
        <taxon>Brachyspirales</taxon>
        <taxon>Brachyspiraceae</taxon>
        <taxon>Brachyspira</taxon>
    </lineage>
</organism>
<reference evidence="1" key="1">
    <citation type="submission" date="2023-07" db="EMBL/GenBank/DDBJ databases">
        <title>Mucosal microbiota of week-old chicken and adult hens.</title>
        <authorList>
            <person name="Volf J."/>
            <person name="Karasova D."/>
            <person name="Crhanova M."/>
            <person name="Faldynova M."/>
            <person name="Prikrylova H."/>
            <person name="Zeman M."/>
            <person name="Babak V."/>
            <person name="Rajova J."/>
            <person name="Rychlik I."/>
        </authorList>
    </citation>
    <scope>NUCLEOTIDE SEQUENCE</scope>
    <source>
        <strain evidence="1">ET902</strain>
    </source>
</reference>
<evidence type="ECO:0000313" key="2">
    <source>
        <dbReference type="Proteomes" id="UP001175147"/>
    </source>
</evidence>